<dbReference type="Gene3D" id="1.10.260.40">
    <property type="entry name" value="lambda repressor-like DNA-binding domains"/>
    <property type="match status" value="1"/>
</dbReference>
<dbReference type="RefSeq" id="WP_046996605.1">
    <property type="nucleotide sequence ID" value="NZ_JAIQ01000083.1"/>
</dbReference>
<name>A0A0G9K250_9BACT</name>
<comment type="caution">
    <text evidence="1">The sequence shown here is derived from an EMBL/GenBank/DDBJ whole genome shotgun (WGS) entry which is preliminary data.</text>
</comment>
<protein>
    <recommendedName>
        <fullName evidence="3">HTH cro/C1-type domain-containing protein</fullName>
    </recommendedName>
</protein>
<dbReference type="EMBL" id="JAIQ01000083">
    <property type="protein sequence ID" value="KLE00602.1"/>
    <property type="molecule type" value="Genomic_DNA"/>
</dbReference>
<sequence length="92" mass="10663">MKRKIDINKINCLLEKTKSTRKQLAEFIDYPITNLTLALGKKHNRTLPMDYLLSVADFFQVNPKDLTICDSENISTSVIEDEVQKTNQKYEV</sequence>
<evidence type="ECO:0000313" key="2">
    <source>
        <dbReference type="Proteomes" id="UP000035514"/>
    </source>
</evidence>
<dbReference type="Proteomes" id="UP000035514">
    <property type="component" value="Unassembled WGS sequence"/>
</dbReference>
<reference evidence="1 2" key="1">
    <citation type="submission" date="2014-01" db="EMBL/GenBank/DDBJ databases">
        <title>Development of a Comparative Genomic Fingerprinting Assay for High Resolution Genotyping of Arcobacter butzleri.</title>
        <authorList>
            <person name="Webb A.L."/>
            <person name="Inglis G.D."/>
            <person name="Kruczkiewicz P."/>
            <person name="Selinger L.B."/>
            <person name="Taboada E.N."/>
        </authorList>
    </citation>
    <scope>NUCLEOTIDE SEQUENCE [LARGE SCALE GENOMIC DNA]</scope>
    <source>
        <strain evidence="1 2">L348</strain>
    </source>
</reference>
<dbReference type="AlphaFoldDB" id="A0A0G9K250"/>
<dbReference type="GO" id="GO:0003677">
    <property type="term" value="F:DNA binding"/>
    <property type="evidence" value="ECO:0007669"/>
    <property type="project" value="InterPro"/>
</dbReference>
<dbReference type="PATRIC" id="fig|1447256.3.peg.1060"/>
<evidence type="ECO:0008006" key="3">
    <source>
        <dbReference type="Google" id="ProtNLM"/>
    </source>
</evidence>
<evidence type="ECO:0000313" key="1">
    <source>
        <dbReference type="EMBL" id="KLE00602.1"/>
    </source>
</evidence>
<dbReference type="InterPro" id="IPR010982">
    <property type="entry name" value="Lambda_DNA-bd_dom_sf"/>
</dbReference>
<organism evidence="1 2">
    <name type="scientific">Aliarcobacter butzleri L348</name>
    <dbReference type="NCBI Taxonomy" id="1447256"/>
    <lineage>
        <taxon>Bacteria</taxon>
        <taxon>Pseudomonadati</taxon>
        <taxon>Campylobacterota</taxon>
        <taxon>Epsilonproteobacteria</taxon>
        <taxon>Campylobacterales</taxon>
        <taxon>Arcobacteraceae</taxon>
        <taxon>Aliarcobacter</taxon>
    </lineage>
</organism>
<accession>A0A0G9K250</accession>
<proteinExistence type="predicted"/>
<gene>
    <name evidence="1" type="ORF">AA20_05455</name>
</gene>